<dbReference type="CDD" id="cd10434">
    <property type="entry name" value="GIY-YIG_UvrC_Cho"/>
    <property type="match status" value="1"/>
</dbReference>
<keyword evidence="6 7" id="KW-0742">SOS response</keyword>
<dbReference type="GO" id="GO:0009380">
    <property type="term" value="C:excinuclease repair complex"/>
    <property type="evidence" value="ECO:0007669"/>
    <property type="project" value="InterPro"/>
</dbReference>
<dbReference type="GO" id="GO:0006289">
    <property type="term" value="P:nucleotide-excision repair"/>
    <property type="evidence" value="ECO:0007669"/>
    <property type="project" value="UniProtKB-UniRule"/>
</dbReference>
<comment type="caution">
    <text evidence="10">The sequence shown here is derived from an EMBL/GenBank/DDBJ whole genome shotgun (WGS) entry which is preliminary data.</text>
</comment>
<name>A0A9D9HDA1_9BACT</name>
<dbReference type="InterPro" id="IPR050066">
    <property type="entry name" value="UvrABC_protein_C"/>
</dbReference>
<keyword evidence="2 7" id="KW-0227">DNA damage</keyword>
<keyword evidence="1 7" id="KW-0963">Cytoplasm</keyword>
<dbReference type="GO" id="GO:0009381">
    <property type="term" value="F:excinuclease ABC activity"/>
    <property type="evidence" value="ECO:0007669"/>
    <property type="project" value="UniProtKB-UniRule"/>
</dbReference>
<dbReference type="InterPro" id="IPR036876">
    <property type="entry name" value="UVR_dom_sf"/>
</dbReference>
<evidence type="ECO:0000256" key="6">
    <source>
        <dbReference type="ARBA" id="ARBA00023236"/>
    </source>
</evidence>
<accession>A0A9D9HDA1</accession>
<dbReference type="NCBIfam" id="TIGR00194">
    <property type="entry name" value="uvrC"/>
    <property type="match status" value="1"/>
</dbReference>
<dbReference type="PANTHER" id="PTHR30562">
    <property type="entry name" value="UVRC/OXIDOREDUCTASE"/>
    <property type="match status" value="1"/>
</dbReference>
<dbReference type="Pfam" id="PF08459">
    <property type="entry name" value="UvrC_RNaseH_dom"/>
    <property type="match status" value="1"/>
</dbReference>
<dbReference type="SMART" id="SM00465">
    <property type="entry name" value="GIYc"/>
    <property type="match status" value="1"/>
</dbReference>
<evidence type="ECO:0000256" key="2">
    <source>
        <dbReference type="ARBA" id="ARBA00022763"/>
    </source>
</evidence>
<reference evidence="10" key="2">
    <citation type="journal article" date="2021" name="PeerJ">
        <title>Extensive microbial diversity within the chicken gut microbiome revealed by metagenomics and culture.</title>
        <authorList>
            <person name="Gilroy R."/>
            <person name="Ravi A."/>
            <person name="Getino M."/>
            <person name="Pursley I."/>
            <person name="Horton D.L."/>
            <person name="Alikhan N.F."/>
            <person name="Baker D."/>
            <person name="Gharbi K."/>
            <person name="Hall N."/>
            <person name="Watson M."/>
            <person name="Adriaenssens E.M."/>
            <person name="Foster-Nyarko E."/>
            <person name="Jarju S."/>
            <person name="Secka A."/>
            <person name="Antonio M."/>
            <person name="Oren A."/>
            <person name="Chaudhuri R.R."/>
            <person name="La Ragione R."/>
            <person name="Hildebrand F."/>
            <person name="Pallen M.J."/>
        </authorList>
    </citation>
    <scope>NUCLEOTIDE SEQUENCE</scope>
    <source>
        <strain evidence="10">D3-1215</strain>
    </source>
</reference>
<dbReference type="GO" id="GO:0009432">
    <property type="term" value="P:SOS response"/>
    <property type="evidence" value="ECO:0007669"/>
    <property type="project" value="UniProtKB-UniRule"/>
</dbReference>
<dbReference type="Gene3D" id="3.30.420.340">
    <property type="entry name" value="UvrC, RNAse H endonuclease domain"/>
    <property type="match status" value="1"/>
</dbReference>
<dbReference type="Gene3D" id="1.10.150.20">
    <property type="entry name" value="5' to 3' exonuclease, C-terminal subdomain"/>
    <property type="match status" value="1"/>
</dbReference>
<evidence type="ECO:0000256" key="7">
    <source>
        <dbReference type="HAMAP-Rule" id="MF_00203"/>
    </source>
</evidence>
<dbReference type="Pfam" id="PF22920">
    <property type="entry name" value="UvrC_RNaseH"/>
    <property type="match status" value="1"/>
</dbReference>
<dbReference type="Gene3D" id="3.40.1440.10">
    <property type="entry name" value="GIY-YIG endonuclease"/>
    <property type="match status" value="1"/>
</dbReference>
<keyword evidence="4 7" id="KW-0267">Excision nuclease</keyword>
<dbReference type="SUPFAM" id="SSF46600">
    <property type="entry name" value="C-terminal UvrC-binding domain of UvrB"/>
    <property type="match status" value="1"/>
</dbReference>
<sequence>MSEREEHIKSIVAALPDTPGVYQYLDENGKIIYVGKAKNLKRRVSSYFNKTAQNVKTAILVKKIHNIKYIVVKSESDALLLENNLIKKYQPRYNVLLKDGKTYPWLCITKEPFPRVFKTRQVFKGAEYYGPYSSVWVLETMLDLIRSIYPIRRCKLRLNEEDIAKGKFKLCLQYHIHNCLGCCEGLQSKNDYDRMIAEIRQIAKGNSRELARILLNEMERLATELRFEEAQAIKEKYLAIEQYREKTVITTTKDDNIDVFGYTEDENIAFVNILHITEGAISQGFTIEYHKKMDESKEELLSMAILELRDRIGSNAKEVIVPFEPYMEIEGVNFILPQKGDKHKLLELSEANARQYKLDRLKRGEKLNPEQRSTRILKNLQEFLKLDKIPAHIECFDNSNISGSDAVAGCVVFKMGKPSKNDYRKYNIKTVVGPDDYASMKEVVFRRYKRLVDEGAPLPDLIIADGGKGQMESIRQAVEDELGLKIPIAGLAKNSKHQTNELLFGFPPKSVGLKPNNPVFKFLGTIQNEVHRYAIGFHRDKRSKSQTHSELDEIKGIGPKTRDELLCSFKSVKRIKNASLEELGKIIGTSRASIIYNHFHGILKP</sequence>
<dbReference type="AlphaFoldDB" id="A0A9D9HDA1"/>
<dbReference type="InterPro" id="IPR000305">
    <property type="entry name" value="GIY-YIG_endonuc"/>
</dbReference>
<dbReference type="Proteomes" id="UP000823637">
    <property type="component" value="Unassembled WGS sequence"/>
</dbReference>
<reference evidence="10" key="1">
    <citation type="submission" date="2020-10" db="EMBL/GenBank/DDBJ databases">
        <authorList>
            <person name="Gilroy R."/>
        </authorList>
    </citation>
    <scope>NUCLEOTIDE SEQUENCE</scope>
    <source>
        <strain evidence="10">D3-1215</strain>
    </source>
</reference>
<dbReference type="InterPro" id="IPR035901">
    <property type="entry name" value="GIY-YIG_endonuc_sf"/>
</dbReference>
<dbReference type="Pfam" id="PF01541">
    <property type="entry name" value="GIY-YIG"/>
    <property type="match status" value="1"/>
</dbReference>
<organism evidence="10 11">
    <name type="scientific">Candidatus Enterocola intestinipullorum</name>
    <dbReference type="NCBI Taxonomy" id="2840783"/>
    <lineage>
        <taxon>Bacteria</taxon>
        <taxon>Pseudomonadati</taxon>
        <taxon>Bacteroidota</taxon>
        <taxon>Bacteroidia</taxon>
        <taxon>Bacteroidales</taxon>
        <taxon>Candidatus Enterocola</taxon>
    </lineage>
</organism>
<dbReference type="FunFam" id="3.30.420.340:FF:000002">
    <property type="entry name" value="UvrABC system protein C"/>
    <property type="match status" value="1"/>
</dbReference>
<dbReference type="SUPFAM" id="SSF82771">
    <property type="entry name" value="GIY-YIG endonuclease"/>
    <property type="match status" value="1"/>
</dbReference>
<dbReference type="InterPro" id="IPR010994">
    <property type="entry name" value="RuvA_2-like"/>
</dbReference>
<dbReference type="PANTHER" id="PTHR30562:SF1">
    <property type="entry name" value="UVRABC SYSTEM PROTEIN C"/>
    <property type="match status" value="1"/>
</dbReference>
<evidence type="ECO:0000259" key="8">
    <source>
        <dbReference type="PROSITE" id="PS50164"/>
    </source>
</evidence>
<comment type="similarity">
    <text evidence="7">Belongs to the UvrC family.</text>
</comment>
<comment type="subcellular location">
    <subcellularLocation>
        <location evidence="7">Cytoplasm</location>
    </subcellularLocation>
</comment>
<dbReference type="GO" id="GO:0003677">
    <property type="term" value="F:DNA binding"/>
    <property type="evidence" value="ECO:0007669"/>
    <property type="project" value="UniProtKB-UniRule"/>
</dbReference>
<comment type="subunit">
    <text evidence="7">Interacts with UvrB in an incision complex.</text>
</comment>
<evidence type="ECO:0000256" key="3">
    <source>
        <dbReference type="ARBA" id="ARBA00022769"/>
    </source>
</evidence>
<gene>
    <name evidence="7 10" type="primary">uvrC</name>
    <name evidence="10" type="ORF">IAC32_06185</name>
</gene>
<comment type="function">
    <text evidence="7">The UvrABC repair system catalyzes the recognition and processing of DNA lesions. UvrC both incises the 5' and 3' sides of the lesion. The N-terminal half is responsible for the 3' incision and the C-terminal half is responsible for the 5' incision.</text>
</comment>
<proteinExistence type="inferred from homology"/>
<dbReference type="Pfam" id="PF14520">
    <property type="entry name" value="HHH_5"/>
    <property type="match status" value="1"/>
</dbReference>
<evidence type="ECO:0000259" key="9">
    <source>
        <dbReference type="PROSITE" id="PS50165"/>
    </source>
</evidence>
<dbReference type="SUPFAM" id="SSF47781">
    <property type="entry name" value="RuvA domain 2-like"/>
    <property type="match status" value="1"/>
</dbReference>
<evidence type="ECO:0000313" key="10">
    <source>
        <dbReference type="EMBL" id="MBO8447316.1"/>
    </source>
</evidence>
<dbReference type="PROSITE" id="PS50164">
    <property type="entry name" value="GIY_YIG"/>
    <property type="match status" value="1"/>
</dbReference>
<keyword evidence="3 7" id="KW-0228">DNA excision</keyword>
<dbReference type="InterPro" id="IPR047296">
    <property type="entry name" value="GIY-YIG_UvrC_Cho"/>
</dbReference>
<protein>
    <recommendedName>
        <fullName evidence="7">UvrABC system protein C</fullName>
        <shortName evidence="7">Protein UvrC</shortName>
    </recommendedName>
    <alternativeName>
        <fullName evidence="7">Excinuclease ABC subunit C</fullName>
    </alternativeName>
</protein>
<feature type="domain" description="UvrC family homology region profile" evidence="9">
    <location>
        <begin position="269"/>
        <end position="478"/>
    </location>
</feature>
<dbReference type="InterPro" id="IPR004791">
    <property type="entry name" value="UvrC"/>
</dbReference>
<evidence type="ECO:0000313" key="11">
    <source>
        <dbReference type="Proteomes" id="UP000823637"/>
    </source>
</evidence>
<evidence type="ECO:0000256" key="4">
    <source>
        <dbReference type="ARBA" id="ARBA00022881"/>
    </source>
</evidence>
<dbReference type="PROSITE" id="PS50165">
    <property type="entry name" value="UVRC"/>
    <property type="match status" value="1"/>
</dbReference>
<keyword evidence="5 7" id="KW-0234">DNA repair</keyword>
<dbReference type="GO" id="GO:0005737">
    <property type="term" value="C:cytoplasm"/>
    <property type="evidence" value="ECO:0007669"/>
    <property type="project" value="UniProtKB-SubCell"/>
</dbReference>
<dbReference type="InterPro" id="IPR038476">
    <property type="entry name" value="UvrC_RNase_H_dom_sf"/>
</dbReference>
<evidence type="ECO:0000256" key="5">
    <source>
        <dbReference type="ARBA" id="ARBA00023204"/>
    </source>
</evidence>
<evidence type="ECO:0000256" key="1">
    <source>
        <dbReference type="ARBA" id="ARBA00022490"/>
    </source>
</evidence>
<dbReference type="EMBL" id="JADIMR010000091">
    <property type="protein sequence ID" value="MBO8447316.1"/>
    <property type="molecule type" value="Genomic_DNA"/>
</dbReference>
<dbReference type="FunFam" id="3.40.1440.10:FF:000001">
    <property type="entry name" value="UvrABC system protein C"/>
    <property type="match status" value="1"/>
</dbReference>
<feature type="domain" description="GIY-YIG" evidence="8">
    <location>
        <begin position="17"/>
        <end position="95"/>
    </location>
</feature>
<dbReference type="InterPro" id="IPR001162">
    <property type="entry name" value="UvrC_RNase_H_dom"/>
</dbReference>
<dbReference type="HAMAP" id="MF_00203">
    <property type="entry name" value="UvrC"/>
    <property type="match status" value="1"/>
</dbReference>